<evidence type="ECO:0000259" key="1">
    <source>
        <dbReference type="PROSITE" id="PS51186"/>
    </source>
</evidence>
<dbReference type="STRING" id="1586287.BBK82_09330"/>
<dbReference type="InterPro" id="IPR051531">
    <property type="entry name" value="N-acetyltransferase"/>
</dbReference>
<dbReference type="PANTHER" id="PTHR43792">
    <property type="entry name" value="GNAT FAMILY, PUTATIVE (AFU_ORTHOLOGUE AFUA_3G00765)-RELATED-RELATED"/>
    <property type="match status" value="1"/>
</dbReference>
<feature type="domain" description="N-acetyltransferase" evidence="1">
    <location>
        <begin position="9"/>
        <end position="161"/>
    </location>
</feature>
<accession>A0A1B2HET9</accession>
<dbReference type="EMBL" id="CP016793">
    <property type="protein sequence ID" value="ANZ36231.1"/>
    <property type="molecule type" value="Genomic_DNA"/>
</dbReference>
<dbReference type="AlphaFoldDB" id="A0A1B2HET9"/>
<dbReference type="RefSeq" id="WP_065914636.1">
    <property type="nucleotide sequence ID" value="NZ_CP016793.1"/>
</dbReference>
<proteinExistence type="predicted"/>
<dbReference type="KEGG" id="led:BBK82_09330"/>
<name>A0A1B2HET9_9PSEU</name>
<protein>
    <submittedName>
        <fullName evidence="2">GNAT family N-acetyltransferase</fullName>
    </submittedName>
</protein>
<dbReference type="GO" id="GO:0016747">
    <property type="term" value="F:acyltransferase activity, transferring groups other than amino-acyl groups"/>
    <property type="evidence" value="ECO:0007669"/>
    <property type="project" value="InterPro"/>
</dbReference>
<dbReference type="Gene3D" id="3.40.630.30">
    <property type="match status" value="1"/>
</dbReference>
<dbReference type="PANTHER" id="PTHR43792:SF13">
    <property type="entry name" value="ACETYLTRANSFERASE"/>
    <property type="match status" value="1"/>
</dbReference>
<sequence>MTDLETARLALRPWTALDVKQVVAGDRQPSWAADFPAEGDTVIAGVLAENPAWLSPFGHRLIIERASGEVVGSLGLFWPPMDGCVEIGYGVVPSRQGLGYAAEAAAALAEFALTSDDVHTVHASVEQTNPASARVLEKAGFERFGETDELFSYRRGPGTPS</sequence>
<dbReference type="Pfam" id="PF13302">
    <property type="entry name" value="Acetyltransf_3"/>
    <property type="match status" value="1"/>
</dbReference>
<keyword evidence="2" id="KW-0808">Transferase</keyword>
<dbReference type="InterPro" id="IPR000182">
    <property type="entry name" value="GNAT_dom"/>
</dbReference>
<organism evidence="2 3">
    <name type="scientific">Lentzea guizhouensis</name>
    <dbReference type="NCBI Taxonomy" id="1586287"/>
    <lineage>
        <taxon>Bacteria</taxon>
        <taxon>Bacillati</taxon>
        <taxon>Actinomycetota</taxon>
        <taxon>Actinomycetes</taxon>
        <taxon>Pseudonocardiales</taxon>
        <taxon>Pseudonocardiaceae</taxon>
        <taxon>Lentzea</taxon>
    </lineage>
</organism>
<dbReference type="SUPFAM" id="SSF55729">
    <property type="entry name" value="Acyl-CoA N-acyltransferases (Nat)"/>
    <property type="match status" value="1"/>
</dbReference>
<keyword evidence="3" id="KW-1185">Reference proteome</keyword>
<dbReference type="Proteomes" id="UP000093053">
    <property type="component" value="Chromosome"/>
</dbReference>
<gene>
    <name evidence="2" type="ORF">BBK82_09330</name>
</gene>
<dbReference type="InterPro" id="IPR016181">
    <property type="entry name" value="Acyl_CoA_acyltransferase"/>
</dbReference>
<reference evidence="2 3" key="1">
    <citation type="submission" date="2016-07" db="EMBL/GenBank/DDBJ databases">
        <title>Complete genome sequence of the Lentzea guizhouensis DHS C013.</title>
        <authorList>
            <person name="Cao C."/>
        </authorList>
    </citation>
    <scope>NUCLEOTIDE SEQUENCE [LARGE SCALE GENOMIC DNA]</scope>
    <source>
        <strain evidence="2 3">DHS C013</strain>
    </source>
</reference>
<dbReference type="OrthoDB" id="4543915at2"/>
<dbReference type="PROSITE" id="PS51186">
    <property type="entry name" value="GNAT"/>
    <property type="match status" value="1"/>
</dbReference>
<evidence type="ECO:0000313" key="2">
    <source>
        <dbReference type="EMBL" id="ANZ36231.1"/>
    </source>
</evidence>
<evidence type="ECO:0000313" key="3">
    <source>
        <dbReference type="Proteomes" id="UP000093053"/>
    </source>
</evidence>